<evidence type="ECO:0000256" key="2">
    <source>
        <dbReference type="SAM" id="Phobius"/>
    </source>
</evidence>
<feature type="compositionally biased region" description="Acidic residues" evidence="1">
    <location>
        <begin position="501"/>
        <end position="524"/>
    </location>
</feature>
<gene>
    <name evidence="4" type="ORF">MCOR_11459</name>
</gene>
<proteinExistence type="predicted"/>
<dbReference type="OrthoDB" id="6127509at2759"/>
<dbReference type="Proteomes" id="UP000507470">
    <property type="component" value="Unassembled WGS sequence"/>
</dbReference>
<feature type="transmembrane region" description="Helical" evidence="2">
    <location>
        <begin position="574"/>
        <end position="593"/>
    </location>
</feature>
<keyword evidence="2" id="KW-0812">Transmembrane</keyword>
<dbReference type="EMBL" id="CACVKT020001975">
    <property type="protein sequence ID" value="CAC5373851.1"/>
    <property type="molecule type" value="Genomic_DNA"/>
</dbReference>
<feature type="transmembrane region" description="Helical" evidence="2">
    <location>
        <begin position="600"/>
        <end position="622"/>
    </location>
</feature>
<protein>
    <submittedName>
        <fullName evidence="4">Uncharacterized protein</fullName>
    </submittedName>
</protein>
<keyword evidence="5" id="KW-1185">Reference proteome</keyword>
<feature type="chain" id="PRO_5026841436" evidence="3">
    <location>
        <begin position="21"/>
        <end position="939"/>
    </location>
</feature>
<evidence type="ECO:0000313" key="5">
    <source>
        <dbReference type="Proteomes" id="UP000507470"/>
    </source>
</evidence>
<keyword evidence="2" id="KW-0472">Membrane</keyword>
<feature type="region of interest" description="Disordered" evidence="1">
    <location>
        <begin position="490"/>
        <end position="547"/>
    </location>
</feature>
<keyword evidence="3" id="KW-0732">Signal</keyword>
<feature type="compositionally biased region" description="Basic and acidic residues" evidence="1">
    <location>
        <begin position="242"/>
        <end position="258"/>
    </location>
</feature>
<organism evidence="4 5">
    <name type="scientific">Mytilus coruscus</name>
    <name type="common">Sea mussel</name>
    <dbReference type="NCBI Taxonomy" id="42192"/>
    <lineage>
        <taxon>Eukaryota</taxon>
        <taxon>Metazoa</taxon>
        <taxon>Spiralia</taxon>
        <taxon>Lophotrochozoa</taxon>
        <taxon>Mollusca</taxon>
        <taxon>Bivalvia</taxon>
        <taxon>Autobranchia</taxon>
        <taxon>Pteriomorphia</taxon>
        <taxon>Mytilida</taxon>
        <taxon>Mytiloidea</taxon>
        <taxon>Mytilidae</taxon>
        <taxon>Mytilinae</taxon>
        <taxon>Mytilus</taxon>
    </lineage>
</organism>
<evidence type="ECO:0000256" key="1">
    <source>
        <dbReference type="SAM" id="MobiDB-lite"/>
    </source>
</evidence>
<name>A0A6J8AUD8_MYTCO</name>
<feature type="region of interest" description="Disordered" evidence="1">
    <location>
        <begin position="211"/>
        <end position="284"/>
    </location>
</feature>
<dbReference type="AlphaFoldDB" id="A0A6J8AUD8"/>
<reference evidence="4 5" key="1">
    <citation type="submission" date="2020-06" db="EMBL/GenBank/DDBJ databases">
        <authorList>
            <person name="Li R."/>
            <person name="Bekaert M."/>
        </authorList>
    </citation>
    <scope>NUCLEOTIDE SEQUENCE [LARGE SCALE GENOMIC DNA]</scope>
    <source>
        <strain evidence="5">wild</strain>
    </source>
</reference>
<accession>A0A6J8AUD8</accession>
<evidence type="ECO:0000256" key="3">
    <source>
        <dbReference type="SAM" id="SignalP"/>
    </source>
</evidence>
<evidence type="ECO:0000313" key="4">
    <source>
        <dbReference type="EMBL" id="CAC5373851.1"/>
    </source>
</evidence>
<keyword evidence="2" id="KW-1133">Transmembrane helix</keyword>
<feature type="signal peptide" evidence="3">
    <location>
        <begin position="1"/>
        <end position="20"/>
    </location>
</feature>
<feature type="compositionally biased region" description="Polar residues" evidence="1">
    <location>
        <begin position="531"/>
        <end position="545"/>
    </location>
</feature>
<sequence>MKGIILAGIYLVICTDVALCQVIPGLSPSKPNRMLQACMTRMGPVVNSEPAYNNQPANSINQWCQIYQTTLPCVTKYLPSASSSNPNDWYLNLVYDQEYANKTSKGVCSRLKKYGNRMGCLTTDMNQAEMCVSMLTSPIAAHIHKAFQLNSTSNVGDENSLRACLIPVTTSRCFEPFFKTCRRGIRKLLSKYFMILSGKCLKIARKHQNVTTPKPYEKDEVTSSNPSEEKEDTEDTSLKLSGNDRTETPDNLQQHDTRVSATAQSEDTDDNKLQSKHVHRQTPDSISGKILSTSTINEKQIKSTGRRNNDVPQIRLPFENGVKMRIIERVIHSDVEIEPNQNSNRFNIVPGKHAINVHEPFVITKHRLDGHGQTTKRTKQIVNENPSTDETIDMPEVDEDELSTNSTNQLEDDINFQKIVHTTPETLTPDIGDASFFQQRPAKQMDTTTVTLEKVTEDIYIEDSKILSAMKPLSEKEIDRPDEAKEVQSILTTFDNYTESSESEDYSEISESERSESEDDSEISESERSTKAQSLPSSTLKMDLSNQEKIRTTTETMKSQKGSQKGGSGGPTLGYSYIVLVTLTVLSVSIKTLRNKSRSAIMFLVSLIIYTLFQAGICQILPGTVPSLPNPTLEGCQKEADGANITSNYTSIYAKVIDKWCGTYEEVLPCVDLSLPYTRLADVNDWYLSMMFDMDIAHNISDAMCSKFKDYADDMECIDRSRRASSFCTQYQTKHLSTVILQLYYTNSTENPYADVNACLYANHTATCMTRHMKYCSRPVRKLINQYYRLLNGKCKQILYENQLEHRNKTTAAKPTVRKQSFADKVNKILKMKEEAQIKPGNFKETMTNLFRQIDPEIASGNSTLLQTDSSLAKETSVNTTSDVDTVNKINAGNQTMELSSNSTIEEPVILKKKKPKVSKKEKIKAEIKRLLQFVLSNA</sequence>